<organism evidence="2 3">
    <name type="scientific">Apiospora marii</name>
    <dbReference type="NCBI Taxonomy" id="335849"/>
    <lineage>
        <taxon>Eukaryota</taxon>
        <taxon>Fungi</taxon>
        <taxon>Dikarya</taxon>
        <taxon>Ascomycota</taxon>
        <taxon>Pezizomycotina</taxon>
        <taxon>Sordariomycetes</taxon>
        <taxon>Xylariomycetidae</taxon>
        <taxon>Amphisphaeriales</taxon>
        <taxon>Apiosporaceae</taxon>
        <taxon>Apiospora</taxon>
    </lineage>
</organism>
<protein>
    <recommendedName>
        <fullName evidence="4">Fungal N-terminal domain-containing protein</fullName>
    </recommendedName>
</protein>
<name>A0ABR1R1B7_9PEZI</name>
<reference evidence="2 3" key="1">
    <citation type="submission" date="2023-01" db="EMBL/GenBank/DDBJ databases">
        <title>Analysis of 21 Apiospora genomes using comparative genomics revels a genus with tremendous synthesis potential of carbohydrate active enzymes and secondary metabolites.</title>
        <authorList>
            <person name="Sorensen T."/>
        </authorList>
    </citation>
    <scope>NUCLEOTIDE SEQUENCE [LARGE SCALE GENOMIC DNA]</scope>
    <source>
        <strain evidence="2 3">CBS 20057</strain>
    </source>
</reference>
<gene>
    <name evidence="2" type="ORF">PG991_015309</name>
</gene>
<comment type="caution">
    <text evidence="2">The sequence shown here is derived from an EMBL/GenBank/DDBJ whole genome shotgun (WGS) entry which is preliminary data.</text>
</comment>
<evidence type="ECO:0000313" key="3">
    <source>
        <dbReference type="Proteomes" id="UP001396898"/>
    </source>
</evidence>
<evidence type="ECO:0000256" key="1">
    <source>
        <dbReference type="SAM" id="MobiDB-lite"/>
    </source>
</evidence>
<proteinExistence type="predicted"/>
<dbReference type="Proteomes" id="UP001396898">
    <property type="component" value="Unassembled WGS sequence"/>
</dbReference>
<dbReference type="EMBL" id="JAQQWI010000022">
    <property type="protein sequence ID" value="KAK7995842.1"/>
    <property type="molecule type" value="Genomic_DNA"/>
</dbReference>
<feature type="region of interest" description="Disordered" evidence="1">
    <location>
        <begin position="252"/>
        <end position="273"/>
    </location>
</feature>
<evidence type="ECO:0008006" key="4">
    <source>
        <dbReference type="Google" id="ProtNLM"/>
    </source>
</evidence>
<evidence type="ECO:0000313" key="2">
    <source>
        <dbReference type="EMBL" id="KAK7995842.1"/>
    </source>
</evidence>
<accession>A0ABR1R1B7</accession>
<keyword evidence="3" id="KW-1185">Reference proteome</keyword>
<sequence>MADPLSVAGLAAGLVSLSLQVTSGITEYLDALKCRAEELDSVRKRNEFLRASIIVIQSSVAKAQPHHPASSQVVIDTIKYCECEIKSLDDLVAELTGYDSGTWRQRVQLKGKKLRYVFDRPKVQHLTSRLSQANVAIGTALQVLGIDVTQSTFDRLVGIEPISRDISTDLLATRSEVVISSRQQQTQLKHLAGQNTRQDQQIQDIAHTLEGLARHLGIDGDIGLRRPETQARTFHRLLEKPSKTREICDDLGGRDRWQAPPDPAPGAQLARATSPGESNIYPICICNKTKHHTSSLSVTTIGPFVWRNEKMHHGHWALLSTCWCGRKRRAPQSIWCEIQRTSLDAKICHRSLFRF</sequence>